<gene>
    <name evidence="1" type="ORF">F0562_018877</name>
</gene>
<keyword evidence="2" id="KW-1185">Reference proteome</keyword>
<proteinExistence type="predicted"/>
<reference evidence="1 2" key="1">
    <citation type="submission" date="2019-09" db="EMBL/GenBank/DDBJ databases">
        <title>A chromosome-level genome assembly of the Chinese tupelo Nyssa sinensis.</title>
        <authorList>
            <person name="Yang X."/>
            <person name="Kang M."/>
            <person name="Yang Y."/>
            <person name="Xiong H."/>
            <person name="Wang M."/>
            <person name="Zhang Z."/>
            <person name="Wang Z."/>
            <person name="Wu H."/>
            <person name="Ma T."/>
            <person name="Liu J."/>
            <person name="Xi Z."/>
        </authorList>
    </citation>
    <scope>NUCLEOTIDE SEQUENCE [LARGE SCALE GENOMIC DNA]</scope>
    <source>
        <strain evidence="1">J267</strain>
        <tissue evidence="1">Leaf</tissue>
    </source>
</reference>
<dbReference type="AlphaFoldDB" id="A0A5J4ZCP8"/>
<evidence type="ECO:0000313" key="1">
    <source>
        <dbReference type="EMBL" id="KAA8515512.1"/>
    </source>
</evidence>
<organism evidence="1 2">
    <name type="scientific">Nyssa sinensis</name>
    <dbReference type="NCBI Taxonomy" id="561372"/>
    <lineage>
        <taxon>Eukaryota</taxon>
        <taxon>Viridiplantae</taxon>
        <taxon>Streptophyta</taxon>
        <taxon>Embryophyta</taxon>
        <taxon>Tracheophyta</taxon>
        <taxon>Spermatophyta</taxon>
        <taxon>Magnoliopsida</taxon>
        <taxon>eudicotyledons</taxon>
        <taxon>Gunneridae</taxon>
        <taxon>Pentapetalae</taxon>
        <taxon>asterids</taxon>
        <taxon>Cornales</taxon>
        <taxon>Nyssaceae</taxon>
        <taxon>Nyssa</taxon>
    </lineage>
</organism>
<dbReference type="Proteomes" id="UP000325577">
    <property type="component" value="Linkage Group LG9"/>
</dbReference>
<protein>
    <submittedName>
        <fullName evidence="1">Uncharacterized protein</fullName>
    </submittedName>
</protein>
<sequence>MNSDMVGGAQNGVIYKYMVCLASHKSSKIVVCLLHRGQKAWRLLEAATLAKTLVTHHDKPCMKSDPVLFQMGMRYP</sequence>
<name>A0A5J4ZCP8_9ASTE</name>
<evidence type="ECO:0000313" key="2">
    <source>
        <dbReference type="Proteomes" id="UP000325577"/>
    </source>
</evidence>
<dbReference type="EMBL" id="CM018052">
    <property type="protein sequence ID" value="KAA8515512.1"/>
    <property type="molecule type" value="Genomic_DNA"/>
</dbReference>
<accession>A0A5J4ZCP8</accession>